<proteinExistence type="predicted"/>
<evidence type="ECO:0000313" key="1">
    <source>
        <dbReference type="EMBL" id="MFD2629167.1"/>
    </source>
</evidence>
<dbReference type="Proteomes" id="UP001597451">
    <property type="component" value="Unassembled WGS sequence"/>
</dbReference>
<dbReference type="RefSeq" id="WP_379561931.1">
    <property type="nucleotide sequence ID" value="NZ_JBHUMX010000035.1"/>
</dbReference>
<accession>A0ABW5Q0H9</accession>
<comment type="caution">
    <text evidence="1">The sequence shown here is derived from an EMBL/GenBank/DDBJ whole genome shotgun (WGS) entry which is preliminary data.</text>
</comment>
<gene>
    <name evidence="1" type="ORF">ACFSUN_10300</name>
</gene>
<sequence>MKLPQIRIQSQMAQTQIQQTRATQEIRQPKADLNIQQPAAEITMRTTPSKLKIDQTKAWEDMNLMHIFKRNDRFAQEGLSAVKEGMARRAQQGTELMKIENGGSPLTTQASTNAQRQMKSLGLTFIPSPFSVKTSYQPSELDISVKTNAPIIQAKANQPEITYHRGSLKTSMKQMPSLEINFVDLHSENG</sequence>
<dbReference type="InterPro" id="IPR045527">
    <property type="entry name" value="DUF6470"/>
</dbReference>
<protein>
    <submittedName>
        <fullName evidence="1">DUF6470 family protein</fullName>
    </submittedName>
</protein>
<dbReference type="EMBL" id="JBHUMX010000035">
    <property type="protein sequence ID" value="MFD2629167.1"/>
    <property type="molecule type" value="Genomic_DNA"/>
</dbReference>
<dbReference type="Pfam" id="PF20074">
    <property type="entry name" value="DUF6470"/>
    <property type="match status" value="1"/>
</dbReference>
<organism evidence="1 2">
    <name type="scientific">Oceanobacillus kapialis</name>
    <dbReference type="NCBI Taxonomy" id="481353"/>
    <lineage>
        <taxon>Bacteria</taxon>
        <taxon>Bacillati</taxon>
        <taxon>Bacillota</taxon>
        <taxon>Bacilli</taxon>
        <taxon>Bacillales</taxon>
        <taxon>Bacillaceae</taxon>
        <taxon>Oceanobacillus</taxon>
    </lineage>
</organism>
<name>A0ABW5Q0H9_9BACI</name>
<evidence type="ECO:0000313" key="2">
    <source>
        <dbReference type="Proteomes" id="UP001597451"/>
    </source>
</evidence>
<keyword evidence="2" id="KW-1185">Reference proteome</keyword>
<reference evidence="2" key="1">
    <citation type="journal article" date="2019" name="Int. J. Syst. Evol. Microbiol.">
        <title>The Global Catalogue of Microorganisms (GCM) 10K type strain sequencing project: providing services to taxonomists for standard genome sequencing and annotation.</title>
        <authorList>
            <consortium name="The Broad Institute Genomics Platform"/>
            <consortium name="The Broad Institute Genome Sequencing Center for Infectious Disease"/>
            <person name="Wu L."/>
            <person name="Ma J."/>
        </authorList>
    </citation>
    <scope>NUCLEOTIDE SEQUENCE [LARGE SCALE GENOMIC DNA]</scope>
    <source>
        <strain evidence="2">TISTR 1858</strain>
    </source>
</reference>